<evidence type="ECO:0000313" key="6">
    <source>
        <dbReference type="Proteomes" id="UP000756703"/>
    </source>
</evidence>
<dbReference type="GO" id="GO:0046872">
    <property type="term" value="F:metal ion binding"/>
    <property type="evidence" value="ECO:0007669"/>
    <property type="project" value="InterPro"/>
</dbReference>
<dbReference type="PANTHER" id="PTHR11851">
    <property type="entry name" value="METALLOPROTEASE"/>
    <property type="match status" value="1"/>
</dbReference>
<accession>A0A933DRU6</accession>
<dbReference type="InterPro" id="IPR001431">
    <property type="entry name" value="Pept_M16_Zn_BS"/>
</dbReference>
<evidence type="ECO:0000259" key="4">
    <source>
        <dbReference type="Pfam" id="PF05193"/>
    </source>
</evidence>
<evidence type="ECO:0000256" key="2">
    <source>
        <dbReference type="RuleBase" id="RU004447"/>
    </source>
</evidence>
<gene>
    <name evidence="5" type="ORF">HY473_01200</name>
</gene>
<dbReference type="InterPro" id="IPR050361">
    <property type="entry name" value="MPP/UQCRC_Complex"/>
</dbReference>
<dbReference type="PANTHER" id="PTHR11851:SF49">
    <property type="entry name" value="MITOCHONDRIAL-PROCESSING PEPTIDASE SUBUNIT ALPHA"/>
    <property type="match status" value="1"/>
</dbReference>
<dbReference type="Proteomes" id="UP000756703">
    <property type="component" value="Unassembled WGS sequence"/>
</dbReference>
<name>A0A933DRU6_9BACT</name>
<evidence type="ECO:0000256" key="1">
    <source>
        <dbReference type="ARBA" id="ARBA00007261"/>
    </source>
</evidence>
<feature type="domain" description="Peptidase M16 C-terminal" evidence="4">
    <location>
        <begin position="167"/>
        <end position="341"/>
    </location>
</feature>
<dbReference type="Gene3D" id="3.30.830.10">
    <property type="entry name" value="Metalloenzyme, LuxS/M16 peptidase-like"/>
    <property type="match status" value="2"/>
</dbReference>
<dbReference type="EMBL" id="JACQMI010000010">
    <property type="protein sequence ID" value="MBI4132701.1"/>
    <property type="molecule type" value="Genomic_DNA"/>
</dbReference>
<dbReference type="InterPro" id="IPR011765">
    <property type="entry name" value="Pept_M16_N"/>
</dbReference>
<dbReference type="GO" id="GO:0006508">
    <property type="term" value="P:proteolysis"/>
    <property type="evidence" value="ECO:0007669"/>
    <property type="project" value="InterPro"/>
</dbReference>
<dbReference type="AlphaFoldDB" id="A0A933DRU6"/>
<dbReference type="SUPFAM" id="SSF63411">
    <property type="entry name" value="LuxS/MPP-like metallohydrolase"/>
    <property type="match status" value="2"/>
</dbReference>
<dbReference type="InterPro" id="IPR011249">
    <property type="entry name" value="Metalloenz_LuxS/M16"/>
</dbReference>
<organism evidence="5 6">
    <name type="scientific">Candidatus Sungiibacteriota bacterium</name>
    <dbReference type="NCBI Taxonomy" id="2750080"/>
    <lineage>
        <taxon>Bacteria</taxon>
        <taxon>Candidatus Sungiibacteriota</taxon>
    </lineage>
</organism>
<dbReference type="Pfam" id="PF00675">
    <property type="entry name" value="Peptidase_M16"/>
    <property type="match status" value="1"/>
</dbReference>
<evidence type="ECO:0000259" key="3">
    <source>
        <dbReference type="Pfam" id="PF00675"/>
    </source>
</evidence>
<dbReference type="PROSITE" id="PS00143">
    <property type="entry name" value="INSULINASE"/>
    <property type="match status" value="1"/>
</dbReference>
<sequence length="423" mass="47365">MFKKTALDSGLRVLTAPMQGTNTVTVLVMCATGSDYEVKSENGISHFLEHMFFKGTTNRPTPEHIRHELDGMGSISNAFTDHETTGYYIKAGKLHATKALEILSDIYRNSLLTEEEIEREKQVVVEEMHLRRDEPTTHIWQLWERLLYGDQPAGCDISGEEAIVRQFRREDLARYFTHQYVAGNTAVVVAGNMDEGAITARIRELFSDIRHESPRVKPTLTEVQPSPQLSGEERKTDQTHCVIGFRGYDVFHAQRYAADLLAVVLGGSWSSRMFSRIREKLGLAYSVSSDHANYSNRGFLVTYAGVAHENAERAARAILEEYRRIREELVPGGELTRTKDLLKGRMLMALETSNAVASFVGGEEMLTGKPLTIEEVFAKVDGVRAEDIQAVAREIVRPERLNAVLLGPAPHTPALESLIKSFS</sequence>
<feature type="domain" description="Peptidase M16 N-terminal" evidence="3">
    <location>
        <begin position="13"/>
        <end position="138"/>
    </location>
</feature>
<protein>
    <submittedName>
        <fullName evidence="5">Insulinase family protein</fullName>
    </submittedName>
</protein>
<dbReference type="InterPro" id="IPR007863">
    <property type="entry name" value="Peptidase_M16_C"/>
</dbReference>
<reference evidence="5" key="1">
    <citation type="submission" date="2020-07" db="EMBL/GenBank/DDBJ databases">
        <title>Huge and variable diversity of episymbiotic CPR bacteria and DPANN archaea in groundwater ecosystems.</title>
        <authorList>
            <person name="He C.Y."/>
            <person name="Keren R."/>
            <person name="Whittaker M."/>
            <person name="Farag I.F."/>
            <person name="Doudna J."/>
            <person name="Cate J.H.D."/>
            <person name="Banfield J.F."/>
        </authorList>
    </citation>
    <scope>NUCLEOTIDE SEQUENCE</scope>
    <source>
        <strain evidence="5">NC_groundwater_1225_Ag_S-0.1um_56_177</strain>
    </source>
</reference>
<dbReference type="Pfam" id="PF05193">
    <property type="entry name" value="Peptidase_M16_C"/>
    <property type="match status" value="1"/>
</dbReference>
<evidence type="ECO:0000313" key="5">
    <source>
        <dbReference type="EMBL" id="MBI4132701.1"/>
    </source>
</evidence>
<dbReference type="GO" id="GO:0004222">
    <property type="term" value="F:metalloendopeptidase activity"/>
    <property type="evidence" value="ECO:0007669"/>
    <property type="project" value="InterPro"/>
</dbReference>
<comment type="caution">
    <text evidence="5">The sequence shown here is derived from an EMBL/GenBank/DDBJ whole genome shotgun (WGS) entry which is preliminary data.</text>
</comment>
<proteinExistence type="inferred from homology"/>
<comment type="similarity">
    <text evidence="1 2">Belongs to the peptidase M16 family.</text>
</comment>